<dbReference type="EMBL" id="CABWIF010000055">
    <property type="protein sequence ID" value="VWM03734.1"/>
    <property type="molecule type" value="Genomic_DNA"/>
</dbReference>
<dbReference type="PANTHER" id="PTHR47271:SF2">
    <property type="entry name" value="ARGININE DEIMINASE"/>
    <property type="match status" value="1"/>
</dbReference>
<dbReference type="AlphaFoldDB" id="A0A5K1JFN9"/>
<dbReference type="RefSeq" id="WP_152068497.1">
    <property type="nucleotide sequence ID" value="NZ_CABWIF010000055.1"/>
</dbReference>
<evidence type="ECO:0000256" key="1">
    <source>
        <dbReference type="ARBA" id="ARBA00010206"/>
    </source>
</evidence>
<evidence type="ECO:0000313" key="6">
    <source>
        <dbReference type="Proteomes" id="UP000368032"/>
    </source>
</evidence>
<dbReference type="UniPathway" id="UPA00254">
    <property type="reaction ID" value="UER00364"/>
</dbReference>
<sequence length="416" mass="46586">MTTIKGLNVHSEIGQLKRVMVHRPGKDLVNLRPEDFEKVWIHDAFDLDWAQKEHDAFTDLLRGAGAEVLYMEKMLAETMDLVPSARGEFFEKFISEANIANPTLEAVVREKLSSIKDNYEFVLACMGGLYYRDLDIPATSASLSILDSEDAKPEDLVVYPLPSSYFSRDPLAVVGHGVCLNKMYWPQRNRETIFYGTILANHPDYAGTPVWYNHDSKYHIEGGDILNINGKTLAIGISQRTSPEAIDELAQNMFWGEVPSEIEAIYAIKIPYGYAFMHLDTVFTQVDYDKFTVYPGIFDCLKVYRLTRGAKPGEIAIEEIDDTLEHILEAATGVDKVTLLECGGGDPIEASREQWNDGSNTLAVAPGKVLVYERNKVTNDLLYKAGVELLVAPSEELSRGRGGPRCMTMPFERADI</sequence>
<comment type="catalytic activity">
    <reaction evidence="3">
        <text>L-arginine + H2O = L-citrulline + NH4(+)</text>
        <dbReference type="Rhea" id="RHEA:19597"/>
        <dbReference type="ChEBI" id="CHEBI:15377"/>
        <dbReference type="ChEBI" id="CHEBI:28938"/>
        <dbReference type="ChEBI" id="CHEBI:32682"/>
        <dbReference type="ChEBI" id="CHEBI:57743"/>
        <dbReference type="EC" id="3.5.3.6"/>
    </reaction>
</comment>
<evidence type="ECO:0000256" key="3">
    <source>
        <dbReference type="HAMAP-Rule" id="MF_00242"/>
    </source>
</evidence>
<evidence type="ECO:0000256" key="4">
    <source>
        <dbReference type="PIRSR" id="PIRSR006356-1"/>
    </source>
</evidence>
<comment type="subcellular location">
    <subcellularLocation>
        <location evidence="3">Cytoplasm</location>
    </subcellularLocation>
</comment>
<dbReference type="Gene3D" id="1.10.3930.10">
    <property type="entry name" value="Arginine deiminase"/>
    <property type="match status" value="1"/>
</dbReference>
<keyword evidence="3" id="KW-0056">Arginine metabolism</keyword>
<dbReference type="PRINTS" id="PR01466">
    <property type="entry name" value="ARGDEIMINASE"/>
</dbReference>
<reference evidence="5 6" key="1">
    <citation type="submission" date="2019-10" db="EMBL/GenBank/DDBJ databases">
        <authorList>
            <person name="Wolf R A."/>
        </authorList>
    </citation>
    <scope>NUCLEOTIDE SEQUENCE [LARGE SCALE GENOMIC DNA]</scope>
    <source>
        <strain evidence="5">Collinsella_aerofaciens_DSM_13712</strain>
    </source>
</reference>
<comment type="pathway">
    <text evidence="3">Amino-acid degradation; L-arginine degradation via ADI pathway; carbamoyl phosphate from L-arginine: step 1/2.</text>
</comment>
<gene>
    <name evidence="5" type="primary">arcA_3</name>
    <name evidence="3" type="synonym">arcA</name>
    <name evidence="5" type="ORF">CKJAJONC_00793</name>
</gene>
<accession>A0A5K1JFN9</accession>
<protein>
    <recommendedName>
        <fullName evidence="3">Arginine deiminase</fullName>
        <shortName evidence="3">ADI</shortName>
        <ecNumber evidence="3">3.5.3.6</ecNumber>
    </recommendedName>
    <alternativeName>
        <fullName evidence="3">Arginine dihydrolase</fullName>
        <shortName evidence="3">AD</shortName>
    </alternativeName>
</protein>
<evidence type="ECO:0000313" key="5">
    <source>
        <dbReference type="EMBL" id="VWM03734.1"/>
    </source>
</evidence>
<dbReference type="Gene3D" id="3.75.10.10">
    <property type="entry name" value="L-arginine/glycine Amidinotransferase, Chain A"/>
    <property type="match status" value="1"/>
</dbReference>
<feature type="active site" description="Amidino-cysteine intermediate" evidence="3 4">
    <location>
        <position position="406"/>
    </location>
</feature>
<dbReference type="InterPro" id="IPR003876">
    <property type="entry name" value="Arg_deiminase"/>
</dbReference>
<dbReference type="HAMAP" id="MF_00242">
    <property type="entry name" value="Arg_deiminase"/>
    <property type="match status" value="1"/>
</dbReference>
<dbReference type="PANTHER" id="PTHR47271">
    <property type="entry name" value="ARGININE DEIMINASE"/>
    <property type="match status" value="1"/>
</dbReference>
<name>A0A5K1JFN9_9ACTN</name>
<dbReference type="SUPFAM" id="SSF55909">
    <property type="entry name" value="Pentein"/>
    <property type="match status" value="1"/>
</dbReference>
<evidence type="ECO:0000256" key="2">
    <source>
        <dbReference type="ARBA" id="ARBA00022801"/>
    </source>
</evidence>
<comment type="similarity">
    <text evidence="1 3">Belongs to the arginine deiminase family.</text>
</comment>
<keyword evidence="2 3" id="KW-0378">Hydrolase</keyword>
<organism evidence="5 6">
    <name type="scientific">Collinsella aerofaciens</name>
    <dbReference type="NCBI Taxonomy" id="74426"/>
    <lineage>
        <taxon>Bacteria</taxon>
        <taxon>Bacillati</taxon>
        <taxon>Actinomycetota</taxon>
        <taxon>Coriobacteriia</taxon>
        <taxon>Coriobacteriales</taxon>
        <taxon>Coriobacteriaceae</taxon>
        <taxon>Collinsella</taxon>
    </lineage>
</organism>
<dbReference type="Pfam" id="PF02274">
    <property type="entry name" value="ADI"/>
    <property type="match status" value="1"/>
</dbReference>
<dbReference type="GO" id="GO:0016990">
    <property type="term" value="F:arginine deiminase activity"/>
    <property type="evidence" value="ECO:0007669"/>
    <property type="project" value="UniProtKB-UniRule"/>
</dbReference>
<dbReference type="Proteomes" id="UP000368032">
    <property type="component" value="Unassembled WGS sequence"/>
</dbReference>
<dbReference type="PIRSF" id="PIRSF006356">
    <property type="entry name" value="Arg_deiminase"/>
    <property type="match status" value="1"/>
</dbReference>
<proteinExistence type="inferred from homology"/>
<dbReference type="GO" id="GO:0005737">
    <property type="term" value="C:cytoplasm"/>
    <property type="evidence" value="ECO:0007669"/>
    <property type="project" value="UniProtKB-SubCell"/>
</dbReference>
<keyword evidence="3" id="KW-0963">Cytoplasm</keyword>
<dbReference type="NCBIfam" id="NF002381">
    <property type="entry name" value="PRK01388.1"/>
    <property type="match status" value="1"/>
</dbReference>
<dbReference type="EC" id="3.5.3.6" evidence="3"/>
<dbReference type="GO" id="GO:0019546">
    <property type="term" value="P:L-arginine deiminase pathway"/>
    <property type="evidence" value="ECO:0007669"/>
    <property type="project" value="TreeGrafter"/>
</dbReference>